<protein>
    <recommendedName>
        <fullName evidence="4">UrcA family protein</fullName>
    </recommendedName>
</protein>
<feature type="chain" id="PRO_5037801114" description="UrcA family protein" evidence="1">
    <location>
        <begin position="25"/>
        <end position="93"/>
    </location>
</feature>
<reference evidence="3" key="1">
    <citation type="journal article" date="2019" name="Int. J. Syst. Evol. Microbiol.">
        <title>The Global Catalogue of Microorganisms (GCM) 10K type strain sequencing project: providing services to taxonomists for standard genome sequencing and annotation.</title>
        <authorList>
            <consortium name="The Broad Institute Genomics Platform"/>
            <consortium name="The Broad Institute Genome Sequencing Center for Infectious Disease"/>
            <person name="Wu L."/>
            <person name="Ma J."/>
        </authorList>
    </citation>
    <scope>NUCLEOTIDE SEQUENCE [LARGE SCALE GENOMIC DNA]</scope>
    <source>
        <strain evidence="3">CGMCC 1.12664</strain>
    </source>
</reference>
<evidence type="ECO:0000313" key="3">
    <source>
        <dbReference type="Proteomes" id="UP000612855"/>
    </source>
</evidence>
<sequence>MKTAAIKTVALFAAIGGAAFPAFAEQTVATPVAVSAPDVILTDAIRIEVASDDPAQCALAVIRAFNLPEGSLNYDPRCTVVGKDAPFTSALND</sequence>
<dbReference type="EMBL" id="BMFJ01000001">
    <property type="protein sequence ID" value="GGE28949.1"/>
    <property type="molecule type" value="Genomic_DNA"/>
</dbReference>
<proteinExistence type="predicted"/>
<dbReference type="AlphaFoldDB" id="A0A917EDV3"/>
<evidence type="ECO:0008006" key="4">
    <source>
        <dbReference type="Google" id="ProtNLM"/>
    </source>
</evidence>
<accession>A0A917EDV3</accession>
<organism evidence="2 3">
    <name type="scientific">Primorskyibacter flagellatus</name>
    <dbReference type="NCBI Taxonomy" id="1387277"/>
    <lineage>
        <taxon>Bacteria</taxon>
        <taxon>Pseudomonadati</taxon>
        <taxon>Pseudomonadota</taxon>
        <taxon>Alphaproteobacteria</taxon>
        <taxon>Rhodobacterales</taxon>
        <taxon>Roseobacteraceae</taxon>
        <taxon>Primorskyibacter</taxon>
    </lineage>
</organism>
<evidence type="ECO:0000313" key="2">
    <source>
        <dbReference type="EMBL" id="GGE28949.1"/>
    </source>
</evidence>
<name>A0A917EDV3_9RHOB</name>
<keyword evidence="3" id="KW-1185">Reference proteome</keyword>
<dbReference type="RefSeq" id="WP_188477164.1">
    <property type="nucleotide sequence ID" value="NZ_BMFJ01000001.1"/>
</dbReference>
<comment type="caution">
    <text evidence="2">The sequence shown here is derived from an EMBL/GenBank/DDBJ whole genome shotgun (WGS) entry which is preliminary data.</text>
</comment>
<keyword evidence="1" id="KW-0732">Signal</keyword>
<dbReference type="Proteomes" id="UP000612855">
    <property type="component" value="Unassembled WGS sequence"/>
</dbReference>
<evidence type="ECO:0000256" key="1">
    <source>
        <dbReference type="SAM" id="SignalP"/>
    </source>
</evidence>
<gene>
    <name evidence="2" type="ORF">GCM10011360_16360</name>
</gene>
<feature type="signal peptide" evidence="1">
    <location>
        <begin position="1"/>
        <end position="24"/>
    </location>
</feature>